<proteinExistence type="predicted"/>
<dbReference type="AlphaFoldDB" id="A0ABD1MZM0"/>
<protein>
    <submittedName>
        <fullName evidence="1">Uncharacterized protein</fullName>
    </submittedName>
</protein>
<sequence>MAVLRSLPRFESLLLRLEPPTPMGGGTCKDTLTLKSAYVGSREVGYGTKRLILVQRVTPARHGCRAEGRSVTRVLGSALILGSVGVPNRGGVPGGPRLGRCAEPRWSAKGSSARRGCRAEEEITGRRTVVVPGRGRRANGQLGRGRRAEGQLSATSSIVSLATTIP</sequence>
<dbReference type="Proteomes" id="UP001603857">
    <property type="component" value="Unassembled WGS sequence"/>
</dbReference>
<organism evidence="1 2">
    <name type="scientific">Flemingia macrophylla</name>
    <dbReference type="NCBI Taxonomy" id="520843"/>
    <lineage>
        <taxon>Eukaryota</taxon>
        <taxon>Viridiplantae</taxon>
        <taxon>Streptophyta</taxon>
        <taxon>Embryophyta</taxon>
        <taxon>Tracheophyta</taxon>
        <taxon>Spermatophyta</taxon>
        <taxon>Magnoliopsida</taxon>
        <taxon>eudicotyledons</taxon>
        <taxon>Gunneridae</taxon>
        <taxon>Pentapetalae</taxon>
        <taxon>rosids</taxon>
        <taxon>fabids</taxon>
        <taxon>Fabales</taxon>
        <taxon>Fabaceae</taxon>
        <taxon>Papilionoideae</taxon>
        <taxon>50 kb inversion clade</taxon>
        <taxon>NPAAA clade</taxon>
        <taxon>indigoferoid/millettioid clade</taxon>
        <taxon>Phaseoleae</taxon>
        <taxon>Flemingia</taxon>
    </lineage>
</organism>
<dbReference type="EMBL" id="JBGMDY010000003">
    <property type="protein sequence ID" value="KAL2341280.1"/>
    <property type="molecule type" value="Genomic_DNA"/>
</dbReference>
<accession>A0ABD1MZM0</accession>
<evidence type="ECO:0000313" key="2">
    <source>
        <dbReference type="Proteomes" id="UP001603857"/>
    </source>
</evidence>
<gene>
    <name evidence="1" type="ORF">Fmac_009220</name>
</gene>
<comment type="caution">
    <text evidence="1">The sequence shown here is derived from an EMBL/GenBank/DDBJ whole genome shotgun (WGS) entry which is preliminary data.</text>
</comment>
<reference evidence="1 2" key="1">
    <citation type="submission" date="2024-08" db="EMBL/GenBank/DDBJ databases">
        <title>Insights into the chromosomal genome structure of Flemingia macrophylla.</title>
        <authorList>
            <person name="Ding Y."/>
            <person name="Zhao Y."/>
            <person name="Bi W."/>
            <person name="Wu M."/>
            <person name="Zhao G."/>
            <person name="Gong Y."/>
            <person name="Li W."/>
            <person name="Zhang P."/>
        </authorList>
    </citation>
    <scope>NUCLEOTIDE SEQUENCE [LARGE SCALE GENOMIC DNA]</scope>
    <source>
        <strain evidence="1">DYQJB</strain>
        <tissue evidence="1">Leaf</tissue>
    </source>
</reference>
<evidence type="ECO:0000313" key="1">
    <source>
        <dbReference type="EMBL" id="KAL2341280.1"/>
    </source>
</evidence>
<name>A0ABD1MZM0_9FABA</name>
<keyword evidence="2" id="KW-1185">Reference proteome</keyword>